<organism evidence="1 2">
    <name type="scientific">Panicum miliaceum</name>
    <name type="common">Proso millet</name>
    <name type="synonym">Broomcorn millet</name>
    <dbReference type="NCBI Taxonomy" id="4540"/>
    <lineage>
        <taxon>Eukaryota</taxon>
        <taxon>Viridiplantae</taxon>
        <taxon>Streptophyta</taxon>
        <taxon>Embryophyta</taxon>
        <taxon>Tracheophyta</taxon>
        <taxon>Spermatophyta</taxon>
        <taxon>Magnoliopsida</taxon>
        <taxon>Liliopsida</taxon>
        <taxon>Poales</taxon>
        <taxon>Poaceae</taxon>
        <taxon>PACMAD clade</taxon>
        <taxon>Panicoideae</taxon>
        <taxon>Panicodae</taxon>
        <taxon>Paniceae</taxon>
        <taxon>Panicinae</taxon>
        <taxon>Panicum</taxon>
        <taxon>Panicum sect. Panicum</taxon>
    </lineage>
</organism>
<keyword evidence="2" id="KW-1185">Reference proteome</keyword>
<proteinExistence type="predicted"/>
<dbReference type="OrthoDB" id="10386567at2759"/>
<comment type="caution">
    <text evidence="1">The sequence shown here is derived from an EMBL/GenBank/DDBJ whole genome shotgun (WGS) entry which is preliminary data.</text>
</comment>
<evidence type="ECO:0000313" key="1">
    <source>
        <dbReference type="EMBL" id="RLM74925.1"/>
    </source>
</evidence>
<dbReference type="Proteomes" id="UP000275267">
    <property type="component" value="Unassembled WGS sequence"/>
</dbReference>
<sequence length="121" mass="14533">MIFQKKFLVLSPKLCLNKLASPCVERSKKVNVYRWLTQPNMPSNVLERNWFSHREPWELSICGYVMRSCMILSGTLTIDLCDPIMRLWTYLDHRMYDDYVKYVEIHKQWRHFLPASFADVT</sequence>
<accession>A0A3L6Q8E9</accession>
<evidence type="ECO:0000313" key="2">
    <source>
        <dbReference type="Proteomes" id="UP000275267"/>
    </source>
</evidence>
<protein>
    <submittedName>
        <fullName evidence="1">Uncharacterized protein</fullName>
    </submittedName>
</protein>
<dbReference type="EMBL" id="PQIB02000013">
    <property type="protein sequence ID" value="RLM74925.1"/>
    <property type="molecule type" value="Genomic_DNA"/>
</dbReference>
<dbReference type="AlphaFoldDB" id="A0A3L6Q8E9"/>
<gene>
    <name evidence="1" type="ORF">C2845_PM15G00130</name>
</gene>
<reference evidence="2" key="1">
    <citation type="journal article" date="2019" name="Nat. Commun.">
        <title>The genome of broomcorn millet.</title>
        <authorList>
            <person name="Zou C."/>
            <person name="Miki D."/>
            <person name="Li D."/>
            <person name="Tang Q."/>
            <person name="Xiao L."/>
            <person name="Rajput S."/>
            <person name="Deng P."/>
            <person name="Jia W."/>
            <person name="Huang R."/>
            <person name="Zhang M."/>
            <person name="Sun Y."/>
            <person name="Hu J."/>
            <person name="Fu X."/>
            <person name="Schnable P.S."/>
            <person name="Li F."/>
            <person name="Zhang H."/>
            <person name="Feng B."/>
            <person name="Zhu X."/>
            <person name="Liu R."/>
            <person name="Schnable J.C."/>
            <person name="Zhu J.-K."/>
            <person name="Zhang H."/>
        </authorList>
    </citation>
    <scope>NUCLEOTIDE SEQUENCE [LARGE SCALE GENOMIC DNA]</scope>
</reference>
<name>A0A3L6Q8E9_PANMI</name>